<dbReference type="InterPro" id="IPR000276">
    <property type="entry name" value="GPCR_Rhodpsn"/>
</dbReference>
<proteinExistence type="inferred from homology"/>
<comment type="similarity">
    <text evidence="2 11">Belongs to the G-protein coupled receptor 1 family.</text>
</comment>
<dbReference type="Proteomes" id="UP000694941">
    <property type="component" value="Unplaced"/>
</dbReference>
<dbReference type="PRINTS" id="PR01102">
    <property type="entry name" value="5HT6RECEPTR"/>
</dbReference>
<evidence type="ECO:0000256" key="9">
    <source>
        <dbReference type="ARBA" id="ARBA00023170"/>
    </source>
</evidence>
<keyword evidence="3" id="KW-1003">Cell membrane</keyword>
<accession>A0ABM1BQZ8</accession>
<reference evidence="16" key="1">
    <citation type="submission" date="2025-08" db="UniProtKB">
        <authorList>
            <consortium name="RefSeq"/>
        </authorList>
    </citation>
    <scope>IDENTIFICATION</scope>
    <source>
        <tissue evidence="16">Muscle</tissue>
    </source>
</reference>
<dbReference type="SUPFAM" id="SSF81321">
    <property type="entry name" value="Family A G protein-coupled receptor-like"/>
    <property type="match status" value="1"/>
</dbReference>
<evidence type="ECO:0000313" key="16">
    <source>
        <dbReference type="RefSeq" id="XP_013786964.1"/>
    </source>
</evidence>
<organism evidence="15 16">
    <name type="scientific">Limulus polyphemus</name>
    <name type="common">Atlantic horseshoe crab</name>
    <dbReference type="NCBI Taxonomy" id="6850"/>
    <lineage>
        <taxon>Eukaryota</taxon>
        <taxon>Metazoa</taxon>
        <taxon>Ecdysozoa</taxon>
        <taxon>Arthropoda</taxon>
        <taxon>Chelicerata</taxon>
        <taxon>Merostomata</taxon>
        <taxon>Xiphosura</taxon>
        <taxon>Limulidae</taxon>
        <taxon>Limulus</taxon>
    </lineage>
</organism>
<dbReference type="PROSITE" id="PS00237">
    <property type="entry name" value="G_PROTEIN_RECEP_F1_1"/>
    <property type="match status" value="1"/>
</dbReference>
<feature type="transmembrane region" description="Helical" evidence="13">
    <location>
        <begin position="78"/>
        <end position="100"/>
    </location>
</feature>
<evidence type="ECO:0000256" key="11">
    <source>
        <dbReference type="RuleBase" id="RU000688"/>
    </source>
</evidence>
<sequence>MEPFHYDEYSEAGMYQEPGAVNLSGNSWYSDDSEGTLSVSQLIVIGALSVLIFLTLVGNTLVIAAVATTRQMRTVTNYFVVSLAVTDLLVGLLVLPLAVIQEVHHFWPLGRVVCEFWISLDVLLCTASILSLCCISLDRYFAITAPMTYVVKRSSKLALVMICGVWVMSVLITCPPIFGWRDSDRQNATECVYNSNKGYVVYSALGSFYIPGLVMVYVYSRIFAVARRRETVLTASQDGDVHRDACSIEDEPAQPTPEGKNEIYTLTETFFNRRPGETNKNSSPESYKRSKSLPVSNTKSYRIRLTSRTSSTGSDSRASSRFSNRWRDRNISFRDIKRRSGSREDTIKRRQGYEQTAFQRERRVAKSLSVVVGGFILCWLPFFTLYIIRPFCTGCSIPPIVDSCLVWLGWLNSAINPFIYALKSNTYKKAFARLTIDKLRRRPRRKSRNVKHFL</sequence>
<keyword evidence="8" id="KW-1015">Disulfide bond</keyword>
<feature type="domain" description="G-protein coupled receptors family 1 profile" evidence="14">
    <location>
        <begin position="58"/>
        <end position="420"/>
    </location>
</feature>
<keyword evidence="5 13" id="KW-1133">Transmembrane helix</keyword>
<protein>
    <submittedName>
        <fullName evidence="16">Octopamine receptor 1-like</fullName>
    </submittedName>
</protein>
<evidence type="ECO:0000256" key="2">
    <source>
        <dbReference type="ARBA" id="ARBA00010663"/>
    </source>
</evidence>
<evidence type="ECO:0000256" key="6">
    <source>
        <dbReference type="ARBA" id="ARBA00023040"/>
    </source>
</evidence>
<dbReference type="InterPro" id="IPR017452">
    <property type="entry name" value="GPCR_Rhodpsn_7TM"/>
</dbReference>
<keyword evidence="4 11" id="KW-0812">Transmembrane</keyword>
<dbReference type="PANTHER" id="PTHR24248">
    <property type="entry name" value="ADRENERGIC RECEPTOR-RELATED G-PROTEIN COUPLED RECEPTOR"/>
    <property type="match status" value="1"/>
</dbReference>
<dbReference type="Pfam" id="PF00001">
    <property type="entry name" value="7tm_1"/>
    <property type="match status" value="1"/>
</dbReference>
<feature type="transmembrane region" description="Helical" evidence="13">
    <location>
        <begin position="157"/>
        <end position="179"/>
    </location>
</feature>
<gene>
    <name evidence="16" type="primary">LOC106470931</name>
</gene>
<dbReference type="SMART" id="SM01381">
    <property type="entry name" value="7TM_GPCR_Srsx"/>
    <property type="match status" value="1"/>
</dbReference>
<dbReference type="PRINTS" id="PR00237">
    <property type="entry name" value="GPCRRHODOPSN"/>
</dbReference>
<evidence type="ECO:0000256" key="12">
    <source>
        <dbReference type="SAM" id="MobiDB-lite"/>
    </source>
</evidence>
<evidence type="ECO:0000256" key="13">
    <source>
        <dbReference type="SAM" id="Phobius"/>
    </source>
</evidence>
<evidence type="ECO:0000256" key="8">
    <source>
        <dbReference type="ARBA" id="ARBA00023157"/>
    </source>
</evidence>
<evidence type="ECO:0000256" key="1">
    <source>
        <dbReference type="ARBA" id="ARBA00004651"/>
    </source>
</evidence>
<feature type="transmembrane region" description="Helical" evidence="13">
    <location>
        <begin position="400"/>
        <end position="422"/>
    </location>
</feature>
<dbReference type="CDD" id="cd14967">
    <property type="entry name" value="7tmA_amine_R-like"/>
    <property type="match status" value="1"/>
</dbReference>
<keyword evidence="10 11" id="KW-0807">Transducer</keyword>
<feature type="region of interest" description="Disordered" evidence="12">
    <location>
        <begin position="270"/>
        <end position="297"/>
    </location>
</feature>
<dbReference type="Gene3D" id="1.20.1070.10">
    <property type="entry name" value="Rhodopsin 7-helix transmembrane proteins"/>
    <property type="match status" value="1"/>
</dbReference>
<keyword evidence="6 11" id="KW-0297">G-protein coupled receptor</keyword>
<feature type="transmembrane region" description="Helical" evidence="13">
    <location>
        <begin position="116"/>
        <end position="137"/>
    </location>
</feature>
<evidence type="ECO:0000259" key="14">
    <source>
        <dbReference type="PROSITE" id="PS50262"/>
    </source>
</evidence>
<evidence type="ECO:0000313" key="15">
    <source>
        <dbReference type="Proteomes" id="UP000694941"/>
    </source>
</evidence>
<comment type="subcellular location">
    <subcellularLocation>
        <location evidence="1">Cell membrane</location>
        <topology evidence="1">Multi-pass membrane protein</topology>
    </subcellularLocation>
</comment>
<feature type="transmembrane region" description="Helical" evidence="13">
    <location>
        <begin position="199"/>
        <end position="219"/>
    </location>
</feature>
<evidence type="ECO:0000256" key="5">
    <source>
        <dbReference type="ARBA" id="ARBA00022989"/>
    </source>
</evidence>
<keyword evidence="7 13" id="KW-0472">Membrane</keyword>
<evidence type="ECO:0000256" key="7">
    <source>
        <dbReference type="ARBA" id="ARBA00023136"/>
    </source>
</evidence>
<dbReference type="RefSeq" id="XP_013786964.1">
    <property type="nucleotide sequence ID" value="XM_013931510.2"/>
</dbReference>
<name>A0ABM1BQZ8_LIMPO</name>
<evidence type="ECO:0000256" key="3">
    <source>
        <dbReference type="ARBA" id="ARBA00022475"/>
    </source>
</evidence>
<dbReference type="GeneID" id="106470931"/>
<feature type="transmembrane region" description="Helical" evidence="13">
    <location>
        <begin position="368"/>
        <end position="388"/>
    </location>
</feature>
<keyword evidence="9 11" id="KW-0675">Receptor</keyword>
<evidence type="ECO:0000256" key="4">
    <source>
        <dbReference type="ARBA" id="ARBA00022692"/>
    </source>
</evidence>
<evidence type="ECO:0000256" key="10">
    <source>
        <dbReference type="ARBA" id="ARBA00023224"/>
    </source>
</evidence>
<feature type="transmembrane region" description="Helical" evidence="13">
    <location>
        <begin position="42"/>
        <end position="66"/>
    </location>
</feature>
<dbReference type="PANTHER" id="PTHR24248:SF199">
    <property type="entry name" value="IP13425P-RELATED"/>
    <property type="match status" value="1"/>
</dbReference>
<keyword evidence="15" id="KW-1185">Reference proteome</keyword>
<dbReference type="PROSITE" id="PS50262">
    <property type="entry name" value="G_PROTEIN_RECEP_F1_2"/>
    <property type="match status" value="1"/>
</dbReference>